<proteinExistence type="predicted"/>
<dbReference type="Gene3D" id="3.40.50.1820">
    <property type="entry name" value="alpha/beta hydrolase"/>
    <property type="match status" value="1"/>
</dbReference>
<dbReference type="InterPro" id="IPR029058">
    <property type="entry name" value="AB_hydrolase_fold"/>
</dbReference>
<organism evidence="2 3">
    <name type="scientific">Dyella marensis</name>
    <dbReference type="NCBI Taxonomy" id="500610"/>
    <lineage>
        <taxon>Bacteria</taxon>
        <taxon>Pseudomonadati</taxon>
        <taxon>Pseudomonadota</taxon>
        <taxon>Gammaproteobacteria</taxon>
        <taxon>Lysobacterales</taxon>
        <taxon>Rhodanobacteraceae</taxon>
        <taxon>Dyella</taxon>
    </lineage>
</organism>
<feature type="chain" id="PRO_5011784556" description="Alpha/beta hydrolase family protein" evidence="1">
    <location>
        <begin position="23"/>
        <end position="285"/>
    </location>
</feature>
<dbReference type="STRING" id="500610.SAMN02799615_02964"/>
<dbReference type="Proteomes" id="UP000199477">
    <property type="component" value="Unassembled WGS sequence"/>
</dbReference>
<dbReference type="RefSeq" id="WP_051548616.1">
    <property type="nucleotide sequence ID" value="NZ_FONH01000011.1"/>
</dbReference>
<evidence type="ECO:0008006" key="4">
    <source>
        <dbReference type="Google" id="ProtNLM"/>
    </source>
</evidence>
<reference evidence="3" key="1">
    <citation type="submission" date="2016-10" db="EMBL/GenBank/DDBJ databases">
        <authorList>
            <person name="Varghese N."/>
            <person name="Submissions S."/>
        </authorList>
    </citation>
    <scope>NUCLEOTIDE SEQUENCE [LARGE SCALE GENOMIC DNA]</scope>
    <source>
        <strain evidence="3">UNC178MFTsu3.1</strain>
    </source>
</reference>
<keyword evidence="1" id="KW-0732">Signal</keyword>
<protein>
    <recommendedName>
        <fullName evidence="4">Alpha/beta hydrolase family protein</fullName>
    </recommendedName>
</protein>
<evidence type="ECO:0000313" key="2">
    <source>
        <dbReference type="EMBL" id="SFF27210.1"/>
    </source>
</evidence>
<sequence length="285" mass="29996">MSTLPRIAATLLALTSMTQAWAAEHTEAPRADGAATPLMVYEPAAAKGCPPLLLVSHGAGGSEQGLRYVGEAMSADGWRVLVMGHRESGLPVLKQDLRRDGFKGGITALVTDTPAYRARFLDIDAALAWSDRRCHAPYKALLGHSMGAITVVLEAGAHNKLGLAPKGDFDAYVALSPEGPGPVFPEGAWAPIRAPMLLVTGTRDQGLGGDYRWRMQAFDGLAPGCRWLAVVDGANHMNFGGGQFAAGVQKSTATLVATYLDALRAGRCGTPPDLAGVSVRQKPRD</sequence>
<feature type="signal peptide" evidence="1">
    <location>
        <begin position="1"/>
        <end position="22"/>
    </location>
</feature>
<dbReference type="AlphaFoldDB" id="A0A1I2HD31"/>
<evidence type="ECO:0000313" key="3">
    <source>
        <dbReference type="Proteomes" id="UP000199477"/>
    </source>
</evidence>
<name>A0A1I2HD31_9GAMM</name>
<accession>A0A1I2HD31</accession>
<gene>
    <name evidence="2" type="ORF">SAMN02799615_02964</name>
</gene>
<evidence type="ECO:0000256" key="1">
    <source>
        <dbReference type="SAM" id="SignalP"/>
    </source>
</evidence>
<keyword evidence="3" id="KW-1185">Reference proteome</keyword>
<dbReference type="EMBL" id="FONH01000011">
    <property type="protein sequence ID" value="SFF27210.1"/>
    <property type="molecule type" value="Genomic_DNA"/>
</dbReference>
<dbReference type="SUPFAM" id="SSF53474">
    <property type="entry name" value="alpha/beta-Hydrolases"/>
    <property type="match status" value="1"/>
</dbReference>